<reference evidence="2 3" key="1">
    <citation type="journal article" date="2019" name="Nat. Ecol. Evol.">
        <title>Megaphylogeny resolves global patterns of mushroom evolution.</title>
        <authorList>
            <person name="Varga T."/>
            <person name="Krizsan K."/>
            <person name="Foldi C."/>
            <person name="Dima B."/>
            <person name="Sanchez-Garcia M."/>
            <person name="Sanchez-Ramirez S."/>
            <person name="Szollosi G.J."/>
            <person name="Szarkandi J.G."/>
            <person name="Papp V."/>
            <person name="Albert L."/>
            <person name="Andreopoulos W."/>
            <person name="Angelini C."/>
            <person name="Antonin V."/>
            <person name="Barry K.W."/>
            <person name="Bougher N.L."/>
            <person name="Buchanan P."/>
            <person name="Buyck B."/>
            <person name="Bense V."/>
            <person name="Catcheside P."/>
            <person name="Chovatia M."/>
            <person name="Cooper J."/>
            <person name="Damon W."/>
            <person name="Desjardin D."/>
            <person name="Finy P."/>
            <person name="Geml J."/>
            <person name="Haridas S."/>
            <person name="Hughes K."/>
            <person name="Justo A."/>
            <person name="Karasinski D."/>
            <person name="Kautmanova I."/>
            <person name="Kiss B."/>
            <person name="Kocsube S."/>
            <person name="Kotiranta H."/>
            <person name="LaButti K.M."/>
            <person name="Lechner B.E."/>
            <person name="Liimatainen K."/>
            <person name="Lipzen A."/>
            <person name="Lukacs Z."/>
            <person name="Mihaltcheva S."/>
            <person name="Morgado L.N."/>
            <person name="Niskanen T."/>
            <person name="Noordeloos M.E."/>
            <person name="Ohm R.A."/>
            <person name="Ortiz-Santana B."/>
            <person name="Ovrebo C."/>
            <person name="Racz N."/>
            <person name="Riley R."/>
            <person name="Savchenko A."/>
            <person name="Shiryaev A."/>
            <person name="Soop K."/>
            <person name="Spirin V."/>
            <person name="Szebenyi C."/>
            <person name="Tomsovsky M."/>
            <person name="Tulloss R.E."/>
            <person name="Uehling J."/>
            <person name="Grigoriev I.V."/>
            <person name="Vagvolgyi C."/>
            <person name="Papp T."/>
            <person name="Martin F.M."/>
            <person name="Miettinen O."/>
            <person name="Hibbett D.S."/>
            <person name="Nagy L.G."/>
        </authorList>
    </citation>
    <scope>NUCLEOTIDE SEQUENCE [LARGE SCALE GENOMIC DNA]</scope>
    <source>
        <strain evidence="2 3">FP101781</strain>
    </source>
</reference>
<evidence type="ECO:0000313" key="3">
    <source>
        <dbReference type="Proteomes" id="UP000298030"/>
    </source>
</evidence>
<name>A0A4Y7T0W8_COPMI</name>
<gene>
    <name evidence="2" type="ORF">FA13DRAFT_875081</name>
</gene>
<proteinExistence type="predicted"/>
<evidence type="ECO:0000313" key="2">
    <source>
        <dbReference type="EMBL" id="TEB27578.1"/>
    </source>
</evidence>
<sequence>MDSSAQQRVMLAEGRQRREKEKGDEFGIVPAADMIDWERSFRCRRISRAPSIPLWSVRRGENRRAYWKRQCTSQCAGGRTPYCGACSPISIASLCSSVPFTYLFPLYPAITLPINPTTTPITSIVAALSECNSRARVWHVATTSLGAHKA</sequence>
<comment type="caution">
    <text evidence="2">The sequence shown here is derived from an EMBL/GenBank/DDBJ whole genome shotgun (WGS) entry which is preliminary data.</text>
</comment>
<dbReference type="Proteomes" id="UP000298030">
    <property type="component" value="Unassembled WGS sequence"/>
</dbReference>
<protein>
    <submittedName>
        <fullName evidence="2">Uncharacterized protein</fullName>
    </submittedName>
</protein>
<evidence type="ECO:0000256" key="1">
    <source>
        <dbReference type="SAM" id="MobiDB-lite"/>
    </source>
</evidence>
<accession>A0A4Y7T0W8</accession>
<dbReference type="AlphaFoldDB" id="A0A4Y7T0W8"/>
<dbReference type="EMBL" id="QPFP01000039">
    <property type="protein sequence ID" value="TEB27578.1"/>
    <property type="molecule type" value="Genomic_DNA"/>
</dbReference>
<keyword evidence="3" id="KW-1185">Reference proteome</keyword>
<feature type="region of interest" description="Disordered" evidence="1">
    <location>
        <begin position="1"/>
        <end position="22"/>
    </location>
</feature>
<organism evidence="2 3">
    <name type="scientific">Coprinellus micaceus</name>
    <name type="common">Glistening ink-cap mushroom</name>
    <name type="synonym">Coprinus micaceus</name>
    <dbReference type="NCBI Taxonomy" id="71717"/>
    <lineage>
        <taxon>Eukaryota</taxon>
        <taxon>Fungi</taxon>
        <taxon>Dikarya</taxon>
        <taxon>Basidiomycota</taxon>
        <taxon>Agaricomycotina</taxon>
        <taxon>Agaricomycetes</taxon>
        <taxon>Agaricomycetidae</taxon>
        <taxon>Agaricales</taxon>
        <taxon>Agaricineae</taxon>
        <taxon>Psathyrellaceae</taxon>
        <taxon>Coprinellus</taxon>
    </lineage>
</organism>